<dbReference type="CDD" id="cd02440">
    <property type="entry name" value="AdoMet_MTases"/>
    <property type="match status" value="1"/>
</dbReference>
<sequence length="221" mass="24149">MTEPDFLRNTRASYDAIAADYTERFRYQPDIKPLDRAMLAAFAELVRDGGHGPVADLGCGPGRLTPLLRELGLEDPFGLDLSPQMIEIARKNHPDLRFEVGSITALDLPDNSVGGILSWYSIIHLPPDQLPRALAEFHRVLAPGGALLVAFQVGDQLHRRDELLGHQVLLEFHRRTPETVIAALAAAGLPVHTHLVRGPVTDGVESVPQAFLLARKPSTPA</sequence>
<dbReference type="PANTHER" id="PTHR42912">
    <property type="entry name" value="METHYLTRANSFERASE"/>
    <property type="match status" value="1"/>
</dbReference>
<feature type="domain" description="Methyltransferase" evidence="1">
    <location>
        <begin position="54"/>
        <end position="145"/>
    </location>
</feature>
<evidence type="ECO:0000313" key="2">
    <source>
        <dbReference type="EMBL" id="TQF02336.1"/>
    </source>
</evidence>
<dbReference type="Proteomes" id="UP000319103">
    <property type="component" value="Unassembled WGS sequence"/>
</dbReference>
<reference evidence="2 3" key="1">
    <citation type="submission" date="2019-06" db="EMBL/GenBank/DDBJ databases">
        <title>Description of Kitasatospora acidophila sp. nov. isolated from pine grove soil, and reclassification of Streptomyces novaecaesareae to Kitasatospora novaeceasareae comb. nov.</title>
        <authorList>
            <person name="Kim M.J."/>
        </authorList>
    </citation>
    <scope>NUCLEOTIDE SEQUENCE [LARGE SCALE GENOMIC DNA]</scope>
    <source>
        <strain evidence="2 3">MMS16-CNU292</strain>
    </source>
</reference>
<name>A0A540VZY9_9ACTN</name>
<keyword evidence="3" id="KW-1185">Reference proteome</keyword>
<keyword evidence="2" id="KW-0808">Transferase</keyword>
<gene>
    <name evidence="2" type="ORF">E6W39_08680</name>
</gene>
<evidence type="ECO:0000259" key="1">
    <source>
        <dbReference type="Pfam" id="PF13649"/>
    </source>
</evidence>
<accession>A0A540VZY9</accession>
<dbReference type="SUPFAM" id="SSF53335">
    <property type="entry name" value="S-adenosyl-L-methionine-dependent methyltransferases"/>
    <property type="match status" value="1"/>
</dbReference>
<dbReference type="EMBL" id="VIGB01000003">
    <property type="protein sequence ID" value="TQF02336.1"/>
    <property type="molecule type" value="Genomic_DNA"/>
</dbReference>
<keyword evidence="2" id="KW-0489">Methyltransferase</keyword>
<dbReference type="InterPro" id="IPR029063">
    <property type="entry name" value="SAM-dependent_MTases_sf"/>
</dbReference>
<evidence type="ECO:0000313" key="3">
    <source>
        <dbReference type="Proteomes" id="UP000319103"/>
    </source>
</evidence>
<dbReference type="InterPro" id="IPR041698">
    <property type="entry name" value="Methyltransf_25"/>
</dbReference>
<dbReference type="GO" id="GO:0008168">
    <property type="term" value="F:methyltransferase activity"/>
    <property type="evidence" value="ECO:0007669"/>
    <property type="project" value="UniProtKB-KW"/>
</dbReference>
<dbReference type="Gene3D" id="3.40.50.150">
    <property type="entry name" value="Vaccinia Virus protein VP39"/>
    <property type="match status" value="1"/>
</dbReference>
<protein>
    <submittedName>
        <fullName evidence="2">Class I SAM-dependent methyltransferase</fullName>
    </submittedName>
</protein>
<dbReference type="OrthoDB" id="9805171at2"/>
<proteinExistence type="predicted"/>
<dbReference type="GO" id="GO:0032259">
    <property type="term" value="P:methylation"/>
    <property type="evidence" value="ECO:0007669"/>
    <property type="project" value="UniProtKB-KW"/>
</dbReference>
<organism evidence="2 3">
    <name type="scientific">Kitasatospora acidiphila</name>
    <dbReference type="NCBI Taxonomy" id="2567942"/>
    <lineage>
        <taxon>Bacteria</taxon>
        <taxon>Bacillati</taxon>
        <taxon>Actinomycetota</taxon>
        <taxon>Actinomycetes</taxon>
        <taxon>Kitasatosporales</taxon>
        <taxon>Streptomycetaceae</taxon>
        <taxon>Kitasatospora</taxon>
    </lineage>
</organism>
<dbReference type="RefSeq" id="WP_141633032.1">
    <property type="nucleotide sequence ID" value="NZ_VIGB01000003.1"/>
</dbReference>
<comment type="caution">
    <text evidence="2">The sequence shown here is derived from an EMBL/GenBank/DDBJ whole genome shotgun (WGS) entry which is preliminary data.</text>
</comment>
<dbReference type="AlphaFoldDB" id="A0A540VZY9"/>
<dbReference type="InterPro" id="IPR050508">
    <property type="entry name" value="Methyltransf_Superfamily"/>
</dbReference>
<dbReference type="Pfam" id="PF13649">
    <property type="entry name" value="Methyltransf_25"/>
    <property type="match status" value="1"/>
</dbReference>